<dbReference type="PROSITE" id="PS00041">
    <property type="entry name" value="HTH_ARAC_FAMILY_1"/>
    <property type="match status" value="1"/>
</dbReference>
<dbReference type="Proteomes" id="UP000325273">
    <property type="component" value="Unassembled WGS sequence"/>
</dbReference>
<dbReference type="Gene3D" id="1.10.10.60">
    <property type="entry name" value="Homeodomain-like"/>
    <property type="match status" value="1"/>
</dbReference>
<dbReference type="InterPro" id="IPR018062">
    <property type="entry name" value="HTH_AraC-typ_CS"/>
</dbReference>
<feature type="domain" description="HTH araC/xylS-type" evidence="4">
    <location>
        <begin position="282"/>
        <end position="360"/>
    </location>
</feature>
<dbReference type="PANTHER" id="PTHR47894">
    <property type="entry name" value="HTH-TYPE TRANSCRIPTIONAL REGULATOR GADX"/>
    <property type="match status" value="1"/>
</dbReference>
<dbReference type="GO" id="GO:0005829">
    <property type="term" value="C:cytosol"/>
    <property type="evidence" value="ECO:0007669"/>
    <property type="project" value="TreeGrafter"/>
</dbReference>
<dbReference type="InterPro" id="IPR009057">
    <property type="entry name" value="Homeodomain-like_sf"/>
</dbReference>
<keyword evidence="1" id="KW-0805">Transcription regulation</keyword>
<evidence type="ECO:0000313" key="5">
    <source>
        <dbReference type="EMBL" id="KAA1007718.1"/>
    </source>
</evidence>
<keyword evidence="2" id="KW-0238">DNA-binding</keyword>
<dbReference type="SMART" id="SM00342">
    <property type="entry name" value="HTH_ARAC"/>
    <property type="match status" value="1"/>
</dbReference>
<evidence type="ECO:0000259" key="4">
    <source>
        <dbReference type="PROSITE" id="PS01124"/>
    </source>
</evidence>
<evidence type="ECO:0000256" key="3">
    <source>
        <dbReference type="ARBA" id="ARBA00023163"/>
    </source>
</evidence>
<accession>A0A5B0GXR1</accession>
<evidence type="ECO:0000256" key="1">
    <source>
        <dbReference type="ARBA" id="ARBA00023015"/>
    </source>
</evidence>
<dbReference type="Pfam" id="PF12833">
    <property type="entry name" value="HTH_18"/>
    <property type="match status" value="1"/>
</dbReference>
<dbReference type="GO" id="GO:0000976">
    <property type="term" value="F:transcription cis-regulatory region binding"/>
    <property type="evidence" value="ECO:0007669"/>
    <property type="project" value="TreeGrafter"/>
</dbReference>
<dbReference type="InterPro" id="IPR032687">
    <property type="entry name" value="AraC-type_N"/>
</dbReference>
<dbReference type="PRINTS" id="PR00032">
    <property type="entry name" value="HTHARAC"/>
</dbReference>
<keyword evidence="6" id="KW-1185">Reference proteome</keyword>
<protein>
    <submittedName>
        <fullName evidence="5">AraC family transcriptional regulator</fullName>
    </submittedName>
</protein>
<dbReference type="InterPro" id="IPR018060">
    <property type="entry name" value="HTH_AraC"/>
</dbReference>
<comment type="caution">
    <text evidence="5">The sequence shown here is derived from an EMBL/GenBank/DDBJ whole genome shotgun (WGS) entry which is preliminary data.</text>
</comment>
<sequence>MGAAIDRWRVRKTRRQGSIRGGIVNLRQKSVSGRIYRLMLDAAERQGFDRAKITRDIGIDEADIAASDARVSGDKHVVMLKLAETCMSRGSPPEGEVLHCLLSFPELAGVVCNSPTLRDALRNYVEYRDLIGNVDWLVMHEQGDEVAFEYVLEGEGRNASSALGNFALIASVARLYDARLRVRDAGITDARMSTVPALSDALSGKVQLDQARNRMVLQSSALDRAFEVYNAPLSKIHVHAAHDMLQRIREQGRFSPTVERCLRDVLRDQVDAIEPKSLQALVCERLALTRWTLQRKLAAERKTFSDVLTQTRIDEARTLLAHTPMSISEISERVGFASTTAFTRFFTRACGAPPARYRGRQRASG</sequence>
<dbReference type="PANTHER" id="PTHR47894:SF1">
    <property type="entry name" value="HTH-TYPE TRANSCRIPTIONAL REGULATOR VQSM"/>
    <property type="match status" value="1"/>
</dbReference>
<evidence type="ECO:0000256" key="2">
    <source>
        <dbReference type="ARBA" id="ARBA00023125"/>
    </source>
</evidence>
<keyword evidence="3" id="KW-0804">Transcription</keyword>
<dbReference type="GO" id="GO:0003700">
    <property type="term" value="F:DNA-binding transcription factor activity"/>
    <property type="evidence" value="ECO:0007669"/>
    <property type="project" value="InterPro"/>
</dbReference>
<dbReference type="EMBL" id="VTUZ01000016">
    <property type="protein sequence ID" value="KAA1007718.1"/>
    <property type="molecule type" value="Genomic_DNA"/>
</dbReference>
<dbReference type="InterPro" id="IPR020449">
    <property type="entry name" value="Tscrpt_reg_AraC-type_HTH"/>
</dbReference>
<name>A0A5B0GXR1_9BURK</name>
<dbReference type="SUPFAM" id="SSF46689">
    <property type="entry name" value="Homeodomain-like"/>
    <property type="match status" value="1"/>
</dbReference>
<dbReference type="PROSITE" id="PS01124">
    <property type="entry name" value="HTH_ARAC_FAMILY_2"/>
    <property type="match status" value="1"/>
</dbReference>
<organism evidence="5 6">
    <name type="scientific">Paraburkholderia panacisoli</name>
    <dbReference type="NCBI Taxonomy" id="2603818"/>
    <lineage>
        <taxon>Bacteria</taxon>
        <taxon>Pseudomonadati</taxon>
        <taxon>Pseudomonadota</taxon>
        <taxon>Betaproteobacteria</taxon>
        <taxon>Burkholderiales</taxon>
        <taxon>Burkholderiaceae</taxon>
        <taxon>Paraburkholderia</taxon>
    </lineage>
</organism>
<gene>
    <name evidence="5" type="ORF">FVF58_23685</name>
</gene>
<reference evidence="5 6" key="1">
    <citation type="submission" date="2019-08" db="EMBL/GenBank/DDBJ databases">
        <title>Paraburkholderia sp. DCY113.</title>
        <authorList>
            <person name="Kang J."/>
        </authorList>
    </citation>
    <scope>NUCLEOTIDE SEQUENCE [LARGE SCALE GENOMIC DNA]</scope>
    <source>
        <strain evidence="5 6">DCY113</strain>
    </source>
</reference>
<dbReference type="AlphaFoldDB" id="A0A5B0GXR1"/>
<evidence type="ECO:0000313" key="6">
    <source>
        <dbReference type="Proteomes" id="UP000325273"/>
    </source>
</evidence>
<proteinExistence type="predicted"/>
<dbReference type="Pfam" id="PF12625">
    <property type="entry name" value="Arabinose_bd"/>
    <property type="match status" value="1"/>
</dbReference>